<comment type="caution">
    <text evidence="1">The sequence shown here is derived from an EMBL/GenBank/DDBJ whole genome shotgun (WGS) entry which is preliminary data.</text>
</comment>
<dbReference type="EMBL" id="JAQJZL010000001">
    <property type="protein sequence ID" value="KAJ6057997.1"/>
    <property type="molecule type" value="Genomic_DNA"/>
</dbReference>
<name>A0AAD6IP62_PENCN</name>
<accession>A0AAD6IP62</accession>
<keyword evidence="2" id="KW-1185">Reference proteome</keyword>
<evidence type="ECO:0000313" key="1">
    <source>
        <dbReference type="EMBL" id="KAJ6057997.1"/>
    </source>
</evidence>
<dbReference type="AlphaFoldDB" id="A0AAD6IP62"/>
<gene>
    <name evidence="1" type="ORF">N7460_001271</name>
</gene>
<evidence type="ECO:0000313" key="2">
    <source>
        <dbReference type="Proteomes" id="UP001219568"/>
    </source>
</evidence>
<reference evidence="1" key="1">
    <citation type="journal article" date="2023" name="IMA Fungus">
        <title>Comparative genomic study of the Penicillium genus elucidates a diverse pangenome and 15 lateral gene transfer events.</title>
        <authorList>
            <person name="Petersen C."/>
            <person name="Sorensen T."/>
            <person name="Nielsen M.R."/>
            <person name="Sondergaard T.E."/>
            <person name="Sorensen J.L."/>
            <person name="Fitzpatrick D.A."/>
            <person name="Frisvad J.C."/>
            <person name="Nielsen K.L."/>
        </authorList>
    </citation>
    <scope>NUCLEOTIDE SEQUENCE</scope>
    <source>
        <strain evidence="1">IBT 15450</strain>
    </source>
</reference>
<proteinExistence type="predicted"/>
<sequence>MAWSCLTLSSRGLNLWAEQPMVDTACSALNMDLEPLSVMQMKRGCLGIIVELTIKVYPSCQVQIRSSCAVGFAPMVHQVLAGVITYESSDTSTTIKRYNDACRTHKEGLPSSLSLFQCIRNTPAGKMFSVLFVWASTDINSGNTWPSKASSWSDITVGTVATTDMVAFN</sequence>
<dbReference type="Proteomes" id="UP001219568">
    <property type="component" value="Unassembled WGS sequence"/>
</dbReference>
<reference evidence="1" key="2">
    <citation type="submission" date="2023-01" db="EMBL/GenBank/DDBJ databases">
        <authorList>
            <person name="Petersen C."/>
        </authorList>
    </citation>
    <scope>NUCLEOTIDE SEQUENCE</scope>
    <source>
        <strain evidence="1">IBT 15450</strain>
    </source>
</reference>
<protein>
    <submittedName>
        <fullName evidence="1">FAD-binding domain-containing protein</fullName>
    </submittedName>
</protein>
<organism evidence="1 2">
    <name type="scientific">Penicillium canescens</name>
    <dbReference type="NCBI Taxonomy" id="5083"/>
    <lineage>
        <taxon>Eukaryota</taxon>
        <taxon>Fungi</taxon>
        <taxon>Dikarya</taxon>
        <taxon>Ascomycota</taxon>
        <taxon>Pezizomycotina</taxon>
        <taxon>Eurotiomycetes</taxon>
        <taxon>Eurotiomycetidae</taxon>
        <taxon>Eurotiales</taxon>
        <taxon>Aspergillaceae</taxon>
        <taxon>Penicillium</taxon>
    </lineage>
</organism>